<dbReference type="EMBL" id="CADCXU010009034">
    <property type="protein sequence ID" value="CAA9999685.1"/>
    <property type="molecule type" value="Genomic_DNA"/>
</dbReference>
<proteinExistence type="predicted"/>
<name>A0A6H5GA27_9HEMI</name>
<dbReference type="Proteomes" id="UP000479000">
    <property type="component" value="Unassembled WGS sequence"/>
</dbReference>
<accession>A0A6H5GA27</accession>
<dbReference type="AlphaFoldDB" id="A0A6H5GA27"/>
<evidence type="ECO:0000313" key="2">
    <source>
        <dbReference type="Proteomes" id="UP000479000"/>
    </source>
</evidence>
<keyword evidence="2" id="KW-1185">Reference proteome</keyword>
<gene>
    <name evidence="1" type="ORF">NTEN_LOCUS5964</name>
</gene>
<protein>
    <submittedName>
        <fullName evidence="1">Uncharacterized protein</fullName>
    </submittedName>
</protein>
<evidence type="ECO:0000313" key="1">
    <source>
        <dbReference type="EMBL" id="CAA9999685.1"/>
    </source>
</evidence>
<reference evidence="1 2" key="1">
    <citation type="submission" date="2020-02" db="EMBL/GenBank/DDBJ databases">
        <authorList>
            <person name="Ferguson B K."/>
        </authorList>
    </citation>
    <scope>NUCLEOTIDE SEQUENCE [LARGE SCALE GENOMIC DNA]</scope>
</reference>
<organism evidence="1 2">
    <name type="scientific">Nesidiocoris tenuis</name>
    <dbReference type="NCBI Taxonomy" id="355587"/>
    <lineage>
        <taxon>Eukaryota</taxon>
        <taxon>Metazoa</taxon>
        <taxon>Ecdysozoa</taxon>
        <taxon>Arthropoda</taxon>
        <taxon>Hexapoda</taxon>
        <taxon>Insecta</taxon>
        <taxon>Pterygota</taxon>
        <taxon>Neoptera</taxon>
        <taxon>Paraneoptera</taxon>
        <taxon>Hemiptera</taxon>
        <taxon>Heteroptera</taxon>
        <taxon>Panheteroptera</taxon>
        <taxon>Cimicomorpha</taxon>
        <taxon>Miridae</taxon>
        <taxon>Dicyphina</taxon>
        <taxon>Nesidiocoris</taxon>
    </lineage>
</organism>
<sequence length="271" mass="31905">MTVLPEDRRRYHERCVLRIQSERSPFRRPRTRVRVSECAIVLWRLYSSNRGKETHSGCRESKQFLIGKPSCDLRCLRNPTTKYAKEGYLKKNSNHTHLLQTIFQKCSRKFISMQYRPRTVMRIQDRSQTFKDATAQCPLGVPGPSKKKSTSKNTHDCSRMFWNIQDHSQTFKNVAERRTLGVPGPSKKKSTFKNTQDCSRKFMNIQDRSQTCKIVYKHSRSFTHIQVRSQTFKNVAERRTLGVRGHSKKKRTSKNTQDRSTFKNVHKLFKT</sequence>